<dbReference type="InterPro" id="IPR001584">
    <property type="entry name" value="Integrase_cat-core"/>
</dbReference>
<dbReference type="Gene3D" id="3.30.420.10">
    <property type="entry name" value="Ribonuclease H-like superfamily/Ribonuclease H"/>
    <property type="match status" value="1"/>
</dbReference>
<evidence type="ECO:0000256" key="1">
    <source>
        <dbReference type="SAM" id="MobiDB-lite"/>
    </source>
</evidence>
<reference evidence="3 4" key="1">
    <citation type="submission" date="2023-12" db="EMBL/GenBank/DDBJ databases">
        <title>Micromonospora sp. nov., isolated from Atacama Desert.</title>
        <authorList>
            <person name="Carro L."/>
            <person name="Golinska P."/>
            <person name="Klenk H.-P."/>
            <person name="Goodfellow M."/>
        </authorList>
    </citation>
    <scope>NUCLEOTIDE SEQUENCE [LARGE SCALE GENOMIC DNA]</scope>
    <source>
        <strain evidence="3 4">4G53</strain>
    </source>
</reference>
<organism evidence="3 4">
    <name type="scientific">Micromonospora sicca</name>
    <dbReference type="NCBI Taxonomy" id="2202420"/>
    <lineage>
        <taxon>Bacteria</taxon>
        <taxon>Bacillati</taxon>
        <taxon>Actinomycetota</taxon>
        <taxon>Actinomycetes</taxon>
        <taxon>Micromonosporales</taxon>
        <taxon>Micromonosporaceae</taxon>
        <taxon>Micromonospora</taxon>
    </lineage>
</organism>
<accession>A0ABU5JB68</accession>
<evidence type="ECO:0000259" key="2">
    <source>
        <dbReference type="Pfam" id="PF13683"/>
    </source>
</evidence>
<evidence type="ECO:0000313" key="4">
    <source>
        <dbReference type="Proteomes" id="UP001290101"/>
    </source>
</evidence>
<gene>
    <name evidence="3" type="ORF">U2F25_09970</name>
</gene>
<dbReference type="InterPro" id="IPR036397">
    <property type="entry name" value="RNaseH_sf"/>
</dbReference>
<dbReference type="InterPro" id="IPR012337">
    <property type="entry name" value="RNaseH-like_sf"/>
</dbReference>
<dbReference type="Proteomes" id="UP001290101">
    <property type="component" value="Unassembled WGS sequence"/>
</dbReference>
<dbReference type="SUPFAM" id="SSF53098">
    <property type="entry name" value="Ribonuclease H-like"/>
    <property type="match status" value="1"/>
</dbReference>
<protein>
    <recommendedName>
        <fullName evidence="2">Integrase catalytic domain-containing protein</fullName>
    </recommendedName>
</protein>
<dbReference type="Pfam" id="PF13683">
    <property type="entry name" value="rve_3"/>
    <property type="match status" value="1"/>
</dbReference>
<keyword evidence="4" id="KW-1185">Reference proteome</keyword>
<dbReference type="EMBL" id="JAXOTQ010000010">
    <property type="protein sequence ID" value="MDZ5489785.1"/>
    <property type="molecule type" value="Genomic_DNA"/>
</dbReference>
<feature type="region of interest" description="Disordered" evidence="1">
    <location>
        <begin position="95"/>
        <end position="114"/>
    </location>
</feature>
<proteinExistence type="predicted"/>
<dbReference type="RefSeq" id="WP_322440073.1">
    <property type="nucleotide sequence ID" value="NZ_JAXOTQ010000010.1"/>
</dbReference>
<sequence>MALFRFLIRDRDAKFTASFDTVFAAEGIDVVKTPPRTPRANAFAERFVRSVRAECTDRVLIYNEHHARTGYATMRTTSTGTGRTRAWISIHPTTTPVWSSRSTSRSGSAASWAA</sequence>
<evidence type="ECO:0000313" key="3">
    <source>
        <dbReference type="EMBL" id="MDZ5489785.1"/>
    </source>
</evidence>
<comment type="caution">
    <text evidence="3">The sequence shown here is derived from an EMBL/GenBank/DDBJ whole genome shotgun (WGS) entry which is preliminary data.</text>
</comment>
<name>A0ABU5JB68_9ACTN</name>
<feature type="domain" description="Integrase catalytic" evidence="2">
    <location>
        <begin position="27"/>
        <end position="73"/>
    </location>
</feature>